<protein>
    <submittedName>
        <fullName evidence="2">Uncharacterized protein</fullName>
    </submittedName>
</protein>
<dbReference type="EMBL" id="DVOS01000037">
    <property type="protein sequence ID" value="HIV23082.1"/>
    <property type="molecule type" value="Genomic_DNA"/>
</dbReference>
<dbReference type="Proteomes" id="UP000886889">
    <property type="component" value="Unassembled WGS sequence"/>
</dbReference>
<gene>
    <name evidence="2" type="ORF">IAC80_03990</name>
</gene>
<feature type="transmembrane region" description="Helical" evidence="1">
    <location>
        <begin position="37"/>
        <end position="59"/>
    </location>
</feature>
<sequence>MERKKHFEFYVRISIAAYLAAFAVCVIASLNPLWGDGLAVLFLVFVLLGALASGIAGEYSDYYEELSREDLEELQRLVWEYKSLNQKEVDKSGQDMI</sequence>
<evidence type="ECO:0000313" key="2">
    <source>
        <dbReference type="EMBL" id="HIV23082.1"/>
    </source>
</evidence>
<keyword evidence="1" id="KW-1133">Transmembrane helix</keyword>
<name>A0A9D1T8Z5_9FIRM</name>
<proteinExistence type="predicted"/>
<comment type="caution">
    <text evidence="2">The sequence shown here is derived from an EMBL/GenBank/DDBJ whole genome shotgun (WGS) entry which is preliminary data.</text>
</comment>
<dbReference type="AlphaFoldDB" id="A0A9D1T8Z5"/>
<reference evidence="2" key="2">
    <citation type="journal article" date="2021" name="PeerJ">
        <title>Extensive microbial diversity within the chicken gut microbiome revealed by metagenomics and culture.</title>
        <authorList>
            <person name="Gilroy R."/>
            <person name="Ravi A."/>
            <person name="Getino M."/>
            <person name="Pursley I."/>
            <person name="Horton D.L."/>
            <person name="Alikhan N.F."/>
            <person name="Baker D."/>
            <person name="Gharbi K."/>
            <person name="Hall N."/>
            <person name="Watson M."/>
            <person name="Adriaenssens E.M."/>
            <person name="Foster-Nyarko E."/>
            <person name="Jarju S."/>
            <person name="Secka A."/>
            <person name="Antonio M."/>
            <person name="Oren A."/>
            <person name="Chaudhuri R.R."/>
            <person name="La Ragione R."/>
            <person name="Hildebrand F."/>
            <person name="Pallen M.J."/>
        </authorList>
    </citation>
    <scope>NUCLEOTIDE SEQUENCE</scope>
    <source>
        <strain evidence="2">ChiBcec6-7307</strain>
    </source>
</reference>
<feature type="transmembrane region" description="Helical" evidence="1">
    <location>
        <begin position="9"/>
        <end position="31"/>
    </location>
</feature>
<evidence type="ECO:0000313" key="3">
    <source>
        <dbReference type="Proteomes" id="UP000886889"/>
    </source>
</evidence>
<organism evidence="2 3">
    <name type="scientific">Candidatus Merdiplasma excrementigallinarum</name>
    <dbReference type="NCBI Taxonomy" id="2840864"/>
    <lineage>
        <taxon>Bacteria</taxon>
        <taxon>Bacillati</taxon>
        <taxon>Bacillota</taxon>
        <taxon>Clostridia</taxon>
        <taxon>Lachnospirales</taxon>
        <taxon>Lachnospiraceae</taxon>
        <taxon>Lachnospiraceae incertae sedis</taxon>
        <taxon>Candidatus Merdiplasma</taxon>
    </lineage>
</organism>
<evidence type="ECO:0000256" key="1">
    <source>
        <dbReference type="SAM" id="Phobius"/>
    </source>
</evidence>
<reference evidence="2" key="1">
    <citation type="submission" date="2020-10" db="EMBL/GenBank/DDBJ databases">
        <authorList>
            <person name="Gilroy R."/>
        </authorList>
    </citation>
    <scope>NUCLEOTIDE SEQUENCE</scope>
    <source>
        <strain evidence="2">ChiBcec6-7307</strain>
    </source>
</reference>
<accession>A0A9D1T8Z5</accession>
<keyword evidence="1" id="KW-0812">Transmembrane</keyword>
<keyword evidence="1" id="KW-0472">Membrane</keyword>